<dbReference type="RefSeq" id="WP_188917242.1">
    <property type="nucleotide sequence ID" value="NZ_BMPZ01000001.1"/>
</dbReference>
<gene>
    <name evidence="1" type="ORF">GCM10009332_03610</name>
</gene>
<dbReference type="EMBL" id="BMPZ01000001">
    <property type="protein sequence ID" value="GGI69764.1"/>
    <property type="molecule type" value="Genomic_DNA"/>
</dbReference>
<protein>
    <submittedName>
        <fullName evidence="1">Uncharacterized protein</fullName>
    </submittedName>
</protein>
<reference evidence="1" key="2">
    <citation type="submission" date="2020-09" db="EMBL/GenBank/DDBJ databases">
        <authorList>
            <person name="Sun Q."/>
            <person name="Ohkuma M."/>
        </authorList>
    </citation>
    <scope>NUCLEOTIDE SEQUENCE</scope>
    <source>
        <strain evidence="1">JCM 30804</strain>
    </source>
</reference>
<dbReference type="PROSITE" id="PS51257">
    <property type="entry name" value="PROKAR_LIPOPROTEIN"/>
    <property type="match status" value="1"/>
</dbReference>
<reference evidence="1" key="1">
    <citation type="journal article" date="2014" name="Int. J. Syst. Evol. Microbiol.">
        <title>Complete genome sequence of Corynebacterium casei LMG S-19264T (=DSM 44701T), isolated from a smear-ripened cheese.</title>
        <authorList>
            <consortium name="US DOE Joint Genome Institute (JGI-PGF)"/>
            <person name="Walter F."/>
            <person name="Albersmeier A."/>
            <person name="Kalinowski J."/>
            <person name="Ruckert C."/>
        </authorList>
    </citation>
    <scope>NUCLEOTIDE SEQUENCE</scope>
    <source>
        <strain evidence="1">JCM 30804</strain>
    </source>
</reference>
<comment type="caution">
    <text evidence="1">The sequence shown here is derived from an EMBL/GenBank/DDBJ whole genome shotgun (WGS) entry which is preliminary data.</text>
</comment>
<evidence type="ECO:0000313" key="2">
    <source>
        <dbReference type="Proteomes" id="UP000613743"/>
    </source>
</evidence>
<evidence type="ECO:0000313" key="1">
    <source>
        <dbReference type="EMBL" id="GGI69764.1"/>
    </source>
</evidence>
<name>A0A917N680_9GAMM</name>
<dbReference type="Proteomes" id="UP000613743">
    <property type="component" value="Unassembled WGS sequence"/>
</dbReference>
<organism evidence="1 2">
    <name type="scientific">Shewanella gelidii</name>
    <dbReference type="NCBI Taxonomy" id="1642821"/>
    <lineage>
        <taxon>Bacteria</taxon>
        <taxon>Pseudomonadati</taxon>
        <taxon>Pseudomonadota</taxon>
        <taxon>Gammaproteobacteria</taxon>
        <taxon>Alteromonadales</taxon>
        <taxon>Shewanellaceae</taxon>
        <taxon>Shewanella</taxon>
    </lineage>
</organism>
<keyword evidence="2" id="KW-1185">Reference proteome</keyword>
<sequence length="574" mass="63818">MPKLTQISLIISTILLTACGGSDSSTPEVDDQLPVETGFSHQVIGTVVDLGVVAGAEACIDLNMNLTCDDSEPTSTTDQDGGFQIDWESETESPAFNLLATWVPVAPQSTSKWQPRRINNPDGSVTLQSLQENNGFINNLTDMQVQAYQRLAEDDDLSEAQRIVAMAEFKRLLVETYGLTGENPIRLDAATASSEQFIQTYQVHQYLAAQVDAIEEPMSTLEAVVAVERVLAATLSQINMLIEQSGQSASEYLASAPAALTTVVEQQVIALGYKEQPIDESLMTATDWQVINEGILSSESGNHALSFTLNPNDIVYLNYGAIDESIVGFEINDMVTIIETSPDVDEGIIPMSCWNVDKAQWVSSEDAEAVEPSYSGNTLTTVYEGTSTEIYMQVTKLDTQTDAWQSLIGATNSAFKLADITWPRTMYRLNVEMEDDVICRPSNENDQFTWDHPVASPDNLDTHLIVKTFFNYDFEADDFSVDGNEFTISEQDTYRWQLVDTPNGQKAIEIVNSDENVPSIFIDADYYLWDENFIIEVELESKIQINQDSYAMLIFEQSMDEVLYDHFMGLKTEN</sequence>
<proteinExistence type="predicted"/>
<accession>A0A917N680</accession>
<dbReference type="AlphaFoldDB" id="A0A917N680"/>